<evidence type="ECO:0000313" key="10">
    <source>
        <dbReference type="Proteomes" id="UP001549366"/>
    </source>
</evidence>
<comment type="pathway">
    <text evidence="5">Cofactor biosynthesis; pyridoxine 5'-phosphate biosynthesis; pyridoxine 5'-phosphate from D-erythrose 4-phosphate: step 2/5.</text>
</comment>
<comment type="similarity">
    <text evidence="5">Belongs to the D-isomer specific 2-hydroxyacid dehydrogenase family. PdxB subfamily.</text>
</comment>
<evidence type="ECO:0000256" key="4">
    <source>
        <dbReference type="ARBA" id="ARBA00023096"/>
    </source>
</evidence>
<dbReference type="Proteomes" id="UP001549366">
    <property type="component" value="Unassembled WGS sequence"/>
</dbReference>
<evidence type="ECO:0000256" key="5">
    <source>
        <dbReference type="HAMAP-Rule" id="MF_01825"/>
    </source>
</evidence>
<dbReference type="GO" id="GO:0033711">
    <property type="term" value="F:4-phosphoerythronate dehydrogenase activity"/>
    <property type="evidence" value="ECO:0007669"/>
    <property type="project" value="UniProtKB-EC"/>
</dbReference>
<accession>A0ABV2SM66</accession>
<feature type="binding site" evidence="5">
    <location>
        <position position="76"/>
    </location>
    <ligand>
        <name>substrate</name>
    </ligand>
</feature>
<dbReference type="InterPro" id="IPR050418">
    <property type="entry name" value="D-iso_2-hydroxyacid_DH_PdxB"/>
</dbReference>
<dbReference type="Gene3D" id="3.30.1370.170">
    <property type="match status" value="1"/>
</dbReference>
<feature type="binding site" evidence="5">
    <location>
        <position position="266"/>
    </location>
    <ligand>
        <name>NAD(+)</name>
        <dbReference type="ChEBI" id="CHEBI:57540"/>
    </ligand>
</feature>
<dbReference type="SUPFAM" id="SSF52283">
    <property type="entry name" value="Formate/glycerate dehydrogenase catalytic domain-like"/>
    <property type="match status" value="1"/>
</dbReference>
<feature type="binding site" evidence="5">
    <location>
        <position position="55"/>
    </location>
    <ligand>
        <name>substrate</name>
    </ligand>
</feature>
<dbReference type="Pfam" id="PF00389">
    <property type="entry name" value="2-Hacid_dh"/>
    <property type="match status" value="1"/>
</dbReference>
<feature type="binding site" evidence="5">
    <location>
        <position position="184"/>
    </location>
    <ligand>
        <name>NAD(+)</name>
        <dbReference type="ChEBI" id="CHEBI:57540"/>
    </ligand>
</feature>
<feature type="binding site" evidence="5">
    <location>
        <position position="267"/>
    </location>
    <ligand>
        <name>substrate</name>
    </ligand>
</feature>
<keyword evidence="1 5" id="KW-0963">Cytoplasm</keyword>
<feature type="domain" description="Erythronate-4-phosphate dehydrogenase dimerisation" evidence="8">
    <location>
        <begin position="299"/>
        <end position="386"/>
    </location>
</feature>
<dbReference type="PANTHER" id="PTHR43761:SF1">
    <property type="entry name" value="D-ISOMER SPECIFIC 2-HYDROXYACID DEHYDROGENASE CATALYTIC DOMAIN-CONTAINING PROTEIN-RELATED"/>
    <property type="match status" value="1"/>
</dbReference>
<dbReference type="EMBL" id="JBEWTB010000002">
    <property type="protein sequence ID" value="MET4758434.1"/>
    <property type="molecule type" value="Genomic_DNA"/>
</dbReference>
<dbReference type="NCBIfam" id="NF001309">
    <property type="entry name" value="PRK00257.1"/>
    <property type="match status" value="1"/>
</dbReference>
<feature type="binding site" evidence="5">
    <location>
        <begin position="136"/>
        <end position="137"/>
    </location>
    <ligand>
        <name>NAD(+)</name>
        <dbReference type="ChEBI" id="CHEBI:57540"/>
    </ligand>
</feature>
<dbReference type="PROSITE" id="PS00671">
    <property type="entry name" value="D_2_HYDROXYACID_DH_3"/>
    <property type="match status" value="1"/>
</dbReference>
<dbReference type="InterPro" id="IPR020921">
    <property type="entry name" value="Erythronate-4-P_DHase"/>
</dbReference>
<feature type="active site" description="Proton donor" evidence="5">
    <location>
        <position position="263"/>
    </location>
</feature>
<dbReference type="EC" id="1.1.1.290" evidence="5"/>
<dbReference type="CDD" id="cd12158">
    <property type="entry name" value="ErythrP_dh"/>
    <property type="match status" value="1"/>
</dbReference>
<dbReference type="InterPro" id="IPR006139">
    <property type="entry name" value="D-isomer_2_OHA_DH_cat_dom"/>
</dbReference>
<dbReference type="InterPro" id="IPR024531">
    <property type="entry name" value="Erythronate-4-P_DHase_dimer"/>
</dbReference>
<comment type="subcellular location">
    <subcellularLocation>
        <location evidence="5">Cytoplasm</location>
    </subcellularLocation>
</comment>
<proteinExistence type="inferred from homology"/>
<comment type="function">
    <text evidence="5">Catalyzes the oxidation of erythronate-4-phosphate to 3-hydroxy-2-oxo-4-phosphonooxybutanoate.</text>
</comment>
<keyword evidence="3 5" id="KW-0520">NAD</keyword>
<keyword evidence="10" id="KW-1185">Reference proteome</keyword>
<name>A0ABV2SM66_9GAMM</name>
<evidence type="ECO:0000256" key="2">
    <source>
        <dbReference type="ARBA" id="ARBA00023002"/>
    </source>
</evidence>
<evidence type="ECO:0000313" key="9">
    <source>
        <dbReference type="EMBL" id="MET4758434.1"/>
    </source>
</evidence>
<comment type="catalytic activity">
    <reaction evidence="5">
        <text>4-phospho-D-erythronate + NAD(+) = (R)-3-hydroxy-2-oxo-4-phosphooxybutanoate + NADH + H(+)</text>
        <dbReference type="Rhea" id="RHEA:18829"/>
        <dbReference type="ChEBI" id="CHEBI:15378"/>
        <dbReference type="ChEBI" id="CHEBI:57540"/>
        <dbReference type="ChEBI" id="CHEBI:57945"/>
        <dbReference type="ChEBI" id="CHEBI:58538"/>
        <dbReference type="ChEBI" id="CHEBI:58766"/>
        <dbReference type="EC" id="1.1.1.290"/>
    </reaction>
</comment>
<keyword evidence="4 5" id="KW-0664">Pyridoxine biosynthesis</keyword>
<dbReference type="Gene3D" id="3.40.50.720">
    <property type="entry name" value="NAD(P)-binding Rossmann-like Domain"/>
    <property type="match status" value="2"/>
</dbReference>
<organism evidence="9 10">
    <name type="scientific">Endozoicomonas lisbonensis</name>
    <dbReference type="NCBI Taxonomy" id="3120522"/>
    <lineage>
        <taxon>Bacteria</taxon>
        <taxon>Pseudomonadati</taxon>
        <taxon>Pseudomonadota</taxon>
        <taxon>Gammaproteobacteria</taxon>
        <taxon>Oceanospirillales</taxon>
        <taxon>Endozoicomonadaceae</taxon>
        <taxon>Endozoicomonas</taxon>
    </lineage>
</organism>
<feature type="domain" description="D-isomer specific 2-hydroxyacid dehydrogenase NAD-binding" evidence="7">
    <location>
        <begin position="120"/>
        <end position="265"/>
    </location>
</feature>
<evidence type="ECO:0000256" key="3">
    <source>
        <dbReference type="ARBA" id="ARBA00023027"/>
    </source>
</evidence>
<dbReference type="InterPro" id="IPR029753">
    <property type="entry name" value="D-isomer_DH_CS"/>
</dbReference>
<protein>
    <recommendedName>
        <fullName evidence="5">Erythronate-4-phosphate dehydrogenase</fullName>
        <ecNumber evidence="5">1.1.1.290</ecNumber>
    </recommendedName>
</protein>
<feature type="binding site" evidence="5">
    <location>
        <position position="241"/>
    </location>
    <ligand>
        <name>NAD(+)</name>
        <dbReference type="ChEBI" id="CHEBI:57540"/>
    </ligand>
</feature>
<feature type="binding site" evidence="5">
    <location>
        <position position="156"/>
    </location>
    <ligand>
        <name>NAD(+)</name>
        <dbReference type="ChEBI" id="CHEBI:57540"/>
    </ligand>
</feature>
<comment type="caution">
    <text evidence="5">Lacks conserved residue(s) required for the propagation of feature annotation.</text>
</comment>
<dbReference type="PANTHER" id="PTHR43761">
    <property type="entry name" value="D-ISOMER SPECIFIC 2-HYDROXYACID DEHYDROGENASE FAMILY PROTEIN (AFU_ORTHOLOGUE AFUA_1G13630)"/>
    <property type="match status" value="1"/>
</dbReference>
<dbReference type="InterPro" id="IPR006140">
    <property type="entry name" value="D-isomer_DH_NAD-bd"/>
</dbReference>
<dbReference type="RefSeq" id="WP_354008518.1">
    <property type="nucleotide sequence ID" value="NZ_JBEWTA010000001.1"/>
</dbReference>
<feature type="active site" evidence="5">
    <location>
        <position position="246"/>
    </location>
</feature>
<gene>
    <name evidence="5" type="primary">pdxB</name>
    <name evidence="9" type="ORF">V5J35_003626</name>
</gene>
<dbReference type="InterPro" id="IPR036291">
    <property type="entry name" value="NAD(P)-bd_dom_sf"/>
</dbReference>
<evidence type="ECO:0000259" key="8">
    <source>
        <dbReference type="Pfam" id="PF11890"/>
    </source>
</evidence>
<comment type="subunit">
    <text evidence="5">Homodimer.</text>
</comment>
<dbReference type="Pfam" id="PF11890">
    <property type="entry name" value="DUF3410"/>
    <property type="match status" value="1"/>
</dbReference>
<evidence type="ECO:0000259" key="6">
    <source>
        <dbReference type="Pfam" id="PF00389"/>
    </source>
</evidence>
<dbReference type="InterPro" id="IPR038251">
    <property type="entry name" value="PdxB_dimer_sf"/>
</dbReference>
<dbReference type="Pfam" id="PF02826">
    <property type="entry name" value="2-Hacid_dh_C"/>
    <property type="match status" value="1"/>
</dbReference>
<comment type="caution">
    <text evidence="9">The sequence shown here is derived from an EMBL/GenBank/DDBJ whole genome shotgun (WGS) entry which is preliminary data.</text>
</comment>
<reference evidence="9 10" key="1">
    <citation type="submission" date="2024-06" db="EMBL/GenBank/DDBJ databases">
        <title>Genomic Encyclopedia of Type Strains, Phase V (KMG-V): Genome sequencing to study the core and pangenomes of soil and plant-associated prokaryotes.</title>
        <authorList>
            <person name="Whitman W."/>
        </authorList>
    </citation>
    <scope>NUCLEOTIDE SEQUENCE [LARGE SCALE GENOMIC DNA]</scope>
    <source>
        <strain evidence="9 10">NE40</strain>
    </source>
</reference>
<keyword evidence="2 5" id="KW-0560">Oxidoreductase</keyword>
<dbReference type="SUPFAM" id="SSF51735">
    <property type="entry name" value="NAD(P)-binding Rossmann-fold domains"/>
    <property type="match status" value="1"/>
</dbReference>
<dbReference type="HAMAP" id="MF_01825">
    <property type="entry name" value="PdxB"/>
    <property type="match status" value="1"/>
</dbReference>
<feature type="domain" description="D-isomer specific 2-hydroxyacid dehydrogenase catalytic" evidence="6">
    <location>
        <begin position="41"/>
        <end position="286"/>
    </location>
</feature>
<sequence>MKSEVIKPAALKIVADENIPLVRECFAELGNVVTLPGRSLSADDLADADVLVARSVTRVNKELVQNSSLKFVGTCTAGFDHVDLQALKAQGIEFSSAPGCNARSVVEYVLCALDILAERDGYCITGRTVGIVGKGQVGSRLYRALQALGVTVMANDPLLEPEAGVELVELDELLERCDVIALHTPLTTSGDYPTYHLMGEQQLLAMKHGAVLINAGRGAVVDNRALLNVLKVRDDLSVVLDVWEHEPDVDPELLELVDIATPHIAGYSLDGKITGTVMVYQALCRFLGLPARTSQQDLTPLPPLMKLDFTGTVDADQATSVAMRATYDIRRDDALMRRLLKMEPEARRLAFDFMRKNYSERREFSTLNIDASRSSQEVQQRLQALGFCLQDNGLSVG</sequence>
<evidence type="ECO:0000256" key="1">
    <source>
        <dbReference type="ARBA" id="ARBA00022490"/>
    </source>
</evidence>
<feature type="active site" evidence="5">
    <location>
        <position position="217"/>
    </location>
</feature>
<evidence type="ECO:0000259" key="7">
    <source>
        <dbReference type="Pfam" id="PF02826"/>
    </source>
</evidence>